<name>A0A2R3Z116_9FLAO</name>
<dbReference type="EMBL" id="CP028136">
    <property type="protein sequence ID" value="AVR43944.1"/>
    <property type="molecule type" value="Genomic_DNA"/>
</dbReference>
<dbReference type="OrthoDB" id="5510383at2"/>
<evidence type="ECO:0000313" key="3">
    <source>
        <dbReference type="Proteomes" id="UP000241507"/>
    </source>
</evidence>
<dbReference type="RefSeq" id="WP_107010729.1">
    <property type="nucleotide sequence ID" value="NZ_CP028136.1"/>
</dbReference>
<organism evidence="2 3">
    <name type="scientific">Christiangramia fulva</name>
    <dbReference type="NCBI Taxonomy" id="2126553"/>
    <lineage>
        <taxon>Bacteria</taxon>
        <taxon>Pseudomonadati</taxon>
        <taxon>Bacteroidota</taxon>
        <taxon>Flavobacteriia</taxon>
        <taxon>Flavobacteriales</taxon>
        <taxon>Flavobacteriaceae</taxon>
        <taxon>Christiangramia</taxon>
    </lineage>
</organism>
<evidence type="ECO:0000256" key="1">
    <source>
        <dbReference type="SAM" id="MobiDB-lite"/>
    </source>
</evidence>
<dbReference type="Proteomes" id="UP000241507">
    <property type="component" value="Chromosome"/>
</dbReference>
<dbReference type="KEGG" id="grs:C7S20_00935"/>
<sequence length="132" mass="13869">MDRKSFLQKTSASLLVIPAITLLGCSSDSGDEMENPNPNPNPGDTMASGNCLDNGTEVAISANHGHELTVSKEDVAAGTAKTYTLSQASTDQHTHQVTLTSAQFSELESNHQITATSTNQEGHTHNVTVSCA</sequence>
<reference evidence="3" key="1">
    <citation type="submission" date="2018-03" db="EMBL/GenBank/DDBJ databases">
        <title>Gramella fulva sp. nov., isolated from a dry surface of tidal flat.</title>
        <authorList>
            <person name="Hwang S.H."/>
            <person name="Hwang W.M."/>
            <person name="Kang K."/>
            <person name="Ahn T.-Y."/>
        </authorList>
    </citation>
    <scope>NUCLEOTIDE SEQUENCE [LARGE SCALE GENOMIC DNA]</scope>
    <source>
        <strain evidence="3">SH35</strain>
    </source>
</reference>
<proteinExistence type="predicted"/>
<dbReference type="PROSITE" id="PS51257">
    <property type="entry name" value="PROKAR_LIPOPROTEIN"/>
    <property type="match status" value="1"/>
</dbReference>
<feature type="region of interest" description="Disordered" evidence="1">
    <location>
        <begin position="27"/>
        <end position="53"/>
    </location>
</feature>
<protein>
    <submittedName>
        <fullName evidence="2">Uncharacterized protein</fullName>
    </submittedName>
</protein>
<accession>A0A2R3Z116</accession>
<dbReference type="AlphaFoldDB" id="A0A2R3Z116"/>
<evidence type="ECO:0000313" key="2">
    <source>
        <dbReference type="EMBL" id="AVR43944.1"/>
    </source>
</evidence>
<gene>
    <name evidence="2" type="ORF">C7S20_00935</name>
</gene>
<keyword evidence="3" id="KW-1185">Reference proteome</keyword>